<dbReference type="Gene3D" id="1.25.40.20">
    <property type="entry name" value="Ankyrin repeat-containing domain"/>
    <property type="match status" value="1"/>
</dbReference>
<protein>
    <recommendedName>
        <fullName evidence="2">NACHT-NTPase and P-loop NTPases N-terminal domain-containing protein</fullName>
    </recommendedName>
</protein>
<dbReference type="Pfam" id="PF17107">
    <property type="entry name" value="SesA"/>
    <property type="match status" value="1"/>
</dbReference>
<evidence type="ECO:0000313" key="4">
    <source>
        <dbReference type="Proteomes" id="UP001172684"/>
    </source>
</evidence>
<evidence type="ECO:0000313" key="3">
    <source>
        <dbReference type="EMBL" id="KAJ9658273.1"/>
    </source>
</evidence>
<gene>
    <name evidence="3" type="ORF">H2201_007832</name>
</gene>
<accession>A0ABQ9NPI6</accession>
<feature type="domain" description="NACHT-NTPase and P-loop NTPases N-terminal" evidence="2">
    <location>
        <begin position="14"/>
        <end position="127"/>
    </location>
</feature>
<dbReference type="Proteomes" id="UP001172684">
    <property type="component" value="Unassembled WGS sequence"/>
</dbReference>
<reference evidence="3" key="1">
    <citation type="submission" date="2022-10" db="EMBL/GenBank/DDBJ databases">
        <title>Culturing micro-colonial fungi from biological soil crusts in the Mojave desert and describing Neophaeococcomyces mojavensis, and introducing the new genera and species Taxawa tesnikishii.</title>
        <authorList>
            <person name="Kurbessoian T."/>
            <person name="Stajich J.E."/>
        </authorList>
    </citation>
    <scope>NUCLEOTIDE SEQUENCE</scope>
    <source>
        <strain evidence="3">TK_1</strain>
    </source>
</reference>
<dbReference type="EMBL" id="JAPDRL010000089">
    <property type="protein sequence ID" value="KAJ9658273.1"/>
    <property type="molecule type" value="Genomic_DNA"/>
</dbReference>
<comment type="caution">
    <text evidence="3">The sequence shown here is derived from an EMBL/GenBank/DDBJ whole genome shotgun (WGS) entry which is preliminary data.</text>
</comment>
<keyword evidence="4" id="KW-1185">Reference proteome</keyword>
<dbReference type="SUPFAM" id="SSF48403">
    <property type="entry name" value="Ankyrin repeat"/>
    <property type="match status" value="1"/>
</dbReference>
<dbReference type="InterPro" id="IPR036770">
    <property type="entry name" value="Ankyrin_rpt-contain_sf"/>
</dbReference>
<proteinExistence type="predicted"/>
<keyword evidence="1" id="KW-0175">Coiled coil</keyword>
<evidence type="ECO:0000259" key="2">
    <source>
        <dbReference type="Pfam" id="PF17107"/>
    </source>
</evidence>
<evidence type="ECO:0000256" key="1">
    <source>
        <dbReference type="SAM" id="Coils"/>
    </source>
</evidence>
<name>A0ABQ9NPI6_9PEZI</name>
<dbReference type="InterPro" id="IPR031352">
    <property type="entry name" value="SesA"/>
</dbReference>
<feature type="coiled-coil region" evidence="1">
    <location>
        <begin position="513"/>
        <end position="540"/>
    </location>
</feature>
<organism evidence="3 4">
    <name type="scientific">Coniosporium apollinis</name>
    <dbReference type="NCBI Taxonomy" id="61459"/>
    <lineage>
        <taxon>Eukaryota</taxon>
        <taxon>Fungi</taxon>
        <taxon>Dikarya</taxon>
        <taxon>Ascomycota</taxon>
        <taxon>Pezizomycotina</taxon>
        <taxon>Dothideomycetes</taxon>
        <taxon>Dothideomycetes incertae sedis</taxon>
        <taxon>Coniosporium</taxon>
    </lineage>
</organism>
<sequence length="551" mass="62871">MDGLSGPASVIAVVSLTIQLAENINKLCNFLDSIRNAPDEIRSVVKELHNLETILKGIQRNEEPYGLHPEVTDSLQQCQLHLLSLYAIVDTLAPRLATKNTFQRTWNSTRTARKSGKIADLRAKLQEAKLTLVLAQQLSAMFYVTFTDEAKEAAENSSIELFSYLVSIGADVNIYTCDGMTPLQLLCMHGNPKVSAPAQIDAIRTLIAAGIDLEDQVATASHFGSVKQFRGLLQVEGVPQTSLESPAIYLFNEVVRLVHPEYLDSTWWGNRLSEAIFWAPNPAPIRDAIMKFCDMSAVREAFWWLTDGWPFEAIFLPGTTAVSPDRKWMTIIEDCRVLMSRLKLMDTLHFKMRAPYPSTYSDVGAFYCLTTMALRSPLGWSVYLTALQQMDMDLEEFARQEVAILNEIEYSGGGWTEEAVVKLYAHTKKPIIELPDKVWIECVRKGFNVNDGWHDGWIDRGGREMWAQATEQIRLGKSPYGPFDEVEQLVYERWQRVVRISNEQGICYWCQGRMERERAKEEQDKERRKLDEEAERRELDSYNWIFESGRT</sequence>